<feature type="compositionally biased region" description="Low complexity" evidence="1">
    <location>
        <begin position="73"/>
        <end position="82"/>
    </location>
</feature>
<evidence type="ECO:0000256" key="1">
    <source>
        <dbReference type="SAM" id="MobiDB-lite"/>
    </source>
</evidence>
<dbReference type="EMBL" id="HG994366">
    <property type="protein sequence ID" value="CAF1898374.1"/>
    <property type="molecule type" value="Genomic_DNA"/>
</dbReference>
<gene>
    <name evidence="2" type="ORF">DARMORV10_C02P19330.1</name>
</gene>
<name>A0A816JR38_BRANA</name>
<accession>A0A816JR38</accession>
<reference evidence="2" key="1">
    <citation type="submission" date="2021-01" db="EMBL/GenBank/DDBJ databases">
        <authorList>
            <consortium name="Genoscope - CEA"/>
            <person name="William W."/>
        </authorList>
    </citation>
    <scope>NUCLEOTIDE SEQUENCE</scope>
</reference>
<sequence length="92" mass="10873">MSAAFHRDPPHHLCLDYHRRTTHRFTEPHRSSSTPHLLHRDRLPSQVRLISERINRGFAQTSTFHQSFHRPPTRTQPTSPSQLHITSDKHKK</sequence>
<evidence type="ECO:0000313" key="2">
    <source>
        <dbReference type="EMBL" id="CAF1898374.1"/>
    </source>
</evidence>
<dbReference type="AlphaFoldDB" id="A0A816JR38"/>
<organism evidence="2">
    <name type="scientific">Brassica napus</name>
    <name type="common">Rape</name>
    <dbReference type="NCBI Taxonomy" id="3708"/>
    <lineage>
        <taxon>Eukaryota</taxon>
        <taxon>Viridiplantae</taxon>
        <taxon>Streptophyta</taxon>
        <taxon>Embryophyta</taxon>
        <taxon>Tracheophyta</taxon>
        <taxon>Spermatophyta</taxon>
        <taxon>Magnoliopsida</taxon>
        <taxon>eudicotyledons</taxon>
        <taxon>Gunneridae</taxon>
        <taxon>Pentapetalae</taxon>
        <taxon>rosids</taxon>
        <taxon>malvids</taxon>
        <taxon>Brassicales</taxon>
        <taxon>Brassicaceae</taxon>
        <taxon>Brassiceae</taxon>
        <taxon>Brassica</taxon>
    </lineage>
</organism>
<proteinExistence type="predicted"/>
<feature type="region of interest" description="Disordered" evidence="1">
    <location>
        <begin position="61"/>
        <end position="92"/>
    </location>
</feature>
<protein>
    <submittedName>
        <fullName evidence="2">(rape) hypothetical protein</fullName>
    </submittedName>
</protein>
<dbReference type="Proteomes" id="UP001295469">
    <property type="component" value="Chromosome C02"/>
</dbReference>